<evidence type="ECO:0000259" key="6">
    <source>
        <dbReference type="Pfam" id="PF01761"/>
    </source>
</evidence>
<evidence type="ECO:0000313" key="8">
    <source>
        <dbReference type="EMBL" id="SEK47186.1"/>
    </source>
</evidence>
<keyword evidence="3" id="KW-0520">NAD</keyword>
<dbReference type="OrthoDB" id="9806583at2"/>
<evidence type="ECO:0000313" key="9">
    <source>
        <dbReference type="Proteomes" id="UP000198984"/>
    </source>
</evidence>
<dbReference type="GO" id="GO:0009073">
    <property type="term" value="P:aromatic amino acid family biosynthetic process"/>
    <property type="evidence" value="ECO:0007669"/>
    <property type="project" value="UniProtKB-KW"/>
</dbReference>
<reference evidence="8 9" key="1">
    <citation type="submission" date="2016-10" db="EMBL/GenBank/DDBJ databases">
        <authorList>
            <person name="de Groot N.N."/>
        </authorList>
    </citation>
    <scope>NUCLEOTIDE SEQUENCE [LARGE SCALE GENOMIC DNA]</scope>
    <source>
        <strain evidence="8 9">DSM 21039</strain>
    </source>
</reference>
<keyword evidence="4" id="KW-0057">Aromatic amino acid biosynthesis</keyword>
<evidence type="ECO:0000256" key="4">
    <source>
        <dbReference type="ARBA" id="ARBA00023141"/>
    </source>
</evidence>
<dbReference type="EMBL" id="FOBB01000001">
    <property type="protein sequence ID" value="SEK47186.1"/>
    <property type="molecule type" value="Genomic_DNA"/>
</dbReference>
<evidence type="ECO:0000256" key="1">
    <source>
        <dbReference type="ARBA" id="ARBA00001911"/>
    </source>
</evidence>
<feature type="domain" description="3-dehydroquinate synthase N-terminal" evidence="6">
    <location>
        <begin position="85"/>
        <end position="197"/>
    </location>
</feature>
<evidence type="ECO:0000259" key="7">
    <source>
        <dbReference type="Pfam" id="PF24621"/>
    </source>
</evidence>
<dbReference type="InterPro" id="IPR056179">
    <property type="entry name" value="DHQS_C"/>
</dbReference>
<sequence length="391" mass="43322">MQISNYIQQSFQVNYAYRVFFTHHIFSPDNNTLSAYLQEQASPYYQKRLLVVADEGVWQQHPYLQQQAGAYLQNVPGFELAPEIIIIPGGEAVKNDEALFFRLVDAIDKYAIDRHSFVIGIGGGSVLDLVGFAAAVSHRGVRHIRIPTTVLSQNDSGVGVKNGINYKGKKNFLGAFAPPAAVFNDAHFLTTLEDRDWNAGMVEAVKVALIKDAAFFEWMEQEVTALANRDMEAMQQLVYRCAELHLSHIGGAGDPFESGSSRPLDFGHWSGHKLEQLTNFTLRHGEAVAIGIALDSVYTQLLGWLDKDATNRILHLLQQMNLPIYHPLLDMQAGDTSPVIKGLEEFREHLGGRLTICQLKGIGYGAEVNDMNITLLQQAGEILKKLSAAGE</sequence>
<dbReference type="Gene3D" id="1.20.1090.10">
    <property type="entry name" value="Dehydroquinate synthase-like - alpha domain"/>
    <property type="match status" value="1"/>
</dbReference>
<keyword evidence="5" id="KW-0456">Lyase</keyword>
<keyword evidence="9" id="KW-1185">Reference proteome</keyword>
<dbReference type="GO" id="GO:0008652">
    <property type="term" value="P:amino acid biosynthetic process"/>
    <property type="evidence" value="ECO:0007669"/>
    <property type="project" value="UniProtKB-KW"/>
</dbReference>
<dbReference type="Pfam" id="PF24621">
    <property type="entry name" value="DHQS_C"/>
    <property type="match status" value="1"/>
</dbReference>
<dbReference type="PANTHER" id="PTHR43622:SF7">
    <property type="entry name" value="3-DEHYDROQUINATE SYNTHASE, CHLOROPLASTIC"/>
    <property type="match status" value="1"/>
</dbReference>
<dbReference type="STRING" id="573321.SAMN04488505_101261"/>
<accession>A0A1H7H9W4</accession>
<dbReference type="Gene3D" id="3.40.50.1970">
    <property type="match status" value="1"/>
</dbReference>
<keyword evidence="2" id="KW-0028">Amino-acid biosynthesis</keyword>
<comment type="cofactor">
    <cofactor evidence="1">
        <name>NAD(+)</name>
        <dbReference type="ChEBI" id="CHEBI:57540"/>
    </cofactor>
</comment>
<dbReference type="Proteomes" id="UP000198984">
    <property type="component" value="Unassembled WGS sequence"/>
</dbReference>
<dbReference type="AlphaFoldDB" id="A0A1H7H9W4"/>
<dbReference type="PANTHER" id="PTHR43622">
    <property type="entry name" value="3-DEHYDROQUINATE SYNTHASE"/>
    <property type="match status" value="1"/>
</dbReference>
<name>A0A1H7H9W4_9BACT</name>
<protein>
    <submittedName>
        <fullName evidence="8">3-dehydroquinate synthase</fullName>
    </submittedName>
</protein>
<dbReference type="NCBIfam" id="NF004852">
    <property type="entry name" value="PRK06203.1"/>
    <property type="match status" value="1"/>
</dbReference>
<dbReference type="RefSeq" id="WP_089906348.1">
    <property type="nucleotide sequence ID" value="NZ_FOBB01000001.1"/>
</dbReference>
<organism evidence="8 9">
    <name type="scientific">Chitinophaga rupis</name>
    <dbReference type="NCBI Taxonomy" id="573321"/>
    <lineage>
        <taxon>Bacteria</taxon>
        <taxon>Pseudomonadati</taxon>
        <taxon>Bacteroidota</taxon>
        <taxon>Chitinophagia</taxon>
        <taxon>Chitinophagales</taxon>
        <taxon>Chitinophagaceae</taxon>
        <taxon>Chitinophaga</taxon>
    </lineage>
</organism>
<gene>
    <name evidence="8" type="ORF">SAMN04488505_101261</name>
</gene>
<feature type="domain" description="3-dehydroquinate synthase C-terminal" evidence="7">
    <location>
        <begin position="200"/>
        <end position="332"/>
    </location>
</feature>
<dbReference type="Pfam" id="PF01761">
    <property type="entry name" value="DHQ_synthase"/>
    <property type="match status" value="1"/>
</dbReference>
<dbReference type="InterPro" id="IPR050071">
    <property type="entry name" value="Dehydroquinate_synthase"/>
</dbReference>
<dbReference type="InterPro" id="IPR030960">
    <property type="entry name" value="DHQS/DOIS_N"/>
</dbReference>
<dbReference type="GO" id="GO:0003856">
    <property type="term" value="F:3-dehydroquinate synthase activity"/>
    <property type="evidence" value="ECO:0007669"/>
    <property type="project" value="TreeGrafter"/>
</dbReference>
<evidence type="ECO:0000256" key="2">
    <source>
        <dbReference type="ARBA" id="ARBA00022605"/>
    </source>
</evidence>
<dbReference type="SUPFAM" id="SSF56796">
    <property type="entry name" value="Dehydroquinate synthase-like"/>
    <property type="match status" value="1"/>
</dbReference>
<evidence type="ECO:0000256" key="3">
    <source>
        <dbReference type="ARBA" id="ARBA00023027"/>
    </source>
</evidence>
<evidence type="ECO:0000256" key="5">
    <source>
        <dbReference type="ARBA" id="ARBA00023239"/>
    </source>
</evidence>
<proteinExistence type="predicted"/>
<dbReference type="CDD" id="cd08198">
    <property type="entry name" value="DHQS-like"/>
    <property type="match status" value="1"/>
</dbReference>